<feature type="transmembrane region" description="Helical" evidence="1">
    <location>
        <begin position="12"/>
        <end position="30"/>
    </location>
</feature>
<protein>
    <recommendedName>
        <fullName evidence="4">Sigma-Y antisigma factor component</fullName>
    </recommendedName>
</protein>
<organism evidence="2 3">
    <name type="scientific">Halobacillus aidingensis</name>
    <dbReference type="NCBI Taxonomy" id="240303"/>
    <lineage>
        <taxon>Bacteria</taxon>
        <taxon>Bacillati</taxon>
        <taxon>Bacillota</taxon>
        <taxon>Bacilli</taxon>
        <taxon>Bacillales</taxon>
        <taxon>Bacillaceae</taxon>
        <taxon>Halobacillus</taxon>
    </lineage>
</organism>
<keyword evidence="1" id="KW-0472">Membrane</keyword>
<dbReference type="OrthoDB" id="2353968at2"/>
<evidence type="ECO:0000256" key="1">
    <source>
        <dbReference type="SAM" id="Phobius"/>
    </source>
</evidence>
<dbReference type="AlphaFoldDB" id="A0A1H0SA50"/>
<proteinExistence type="predicted"/>
<name>A0A1H0SA50_HALAD</name>
<evidence type="ECO:0000313" key="2">
    <source>
        <dbReference type="EMBL" id="SDP38681.1"/>
    </source>
</evidence>
<evidence type="ECO:0000313" key="3">
    <source>
        <dbReference type="Proteomes" id="UP000198860"/>
    </source>
</evidence>
<keyword evidence="3" id="KW-1185">Reference proteome</keyword>
<dbReference type="EMBL" id="FNIZ01000017">
    <property type="protein sequence ID" value="SDP38681.1"/>
    <property type="molecule type" value="Genomic_DNA"/>
</dbReference>
<reference evidence="3" key="1">
    <citation type="submission" date="2016-10" db="EMBL/GenBank/DDBJ databases">
        <authorList>
            <person name="Varghese N."/>
            <person name="Submissions S."/>
        </authorList>
    </citation>
    <scope>NUCLEOTIDE SEQUENCE [LARGE SCALE GENOMIC DNA]</scope>
    <source>
        <strain evidence="3">CGMCC 1.3703</strain>
    </source>
</reference>
<accession>A0A1H0SA50</accession>
<gene>
    <name evidence="2" type="ORF">SAMN05421677_11788</name>
</gene>
<keyword evidence="1" id="KW-0812">Transmembrane</keyword>
<sequence length="74" mass="8696">MKHYGPEEMPIWGWLLVVLILMTQSSILFIKARKIGKAPWLWGIVGLIQFPVPSIIFFILWKTVWKRKKTVTKS</sequence>
<dbReference type="RefSeq" id="WP_089653903.1">
    <property type="nucleotide sequence ID" value="NZ_FNIZ01000017.1"/>
</dbReference>
<evidence type="ECO:0008006" key="4">
    <source>
        <dbReference type="Google" id="ProtNLM"/>
    </source>
</evidence>
<feature type="transmembrane region" description="Helical" evidence="1">
    <location>
        <begin position="42"/>
        <end position="61"/>
    </location>
</feature>
<keyword evidence="1" id="KW-1133">Transmembrane helix</keyword>
<dbReference type="Proteomes" id="UP000198860">
    <property type="component" value="Unassembled WGS sequence"/>
</dbReference>
<dbReference type="STRING" id="240303.SAMN05421677_11788"/>